<organism evidence="2 3">
    <name type="scientific">Nocardia colli</name>
    <dbReference type="NCBI Taxonomy" id="2545717"/>
    <lineage>
        <taxon>Bacteria</taxon>
        <taxon>Bacillati</taxon>
        <taxon>Actinomycetota</taxon>
        <taxon>Actinomycetes</taxon>
        <taxon>Mycobacteriales</taxon>
        <taxon>Nocardiaceae</taxon>
        <taxon>Nocardia</taxon>
    </lineage>
</organism>
<dbReference type="OrthoDB" id="9887172at2"/>
<evidence type="ECO:0000313" key="2">
    <source>
        <dbReference type="EMBL" id="KAA8886370.1"/>
    </source>
</evidence>
<name>A0A5N0EC47_9NOCA</name>
<sequence>MTKLRFAAAIAGISAGISLLGLPAQASADTPVRGPAIAVAQQVPGSFDVAEMYCAPGQDGKIVWIQDGFYECKHVGDYKFVWVPRPDRGPQG</sequence>
<dbReference type="Proteomes" id="UP000323876">
    <property type="component" value="Unassembled WGS sequence"/>
</dbReference>
<feature type="signal peptide" evidence="1">
    <location>
        <begin position="1"/>
        <end position="28"/>
    </location>
</feature>
<gene>
    <name evidence="2" type="ORF">F3087_24345</name>
</gene>
<proteinExistence type="predicted"/>
<comment type="caution">
    <text evidence="2">The sequence shown here is derived from an EMBL/GenBank/DDBJ whole genome shotgun (WGS) entry which is preliminary data.</text>
</comment>
<accession>A0A5N0EC47</accession>
<dbReference type="EMBL" id="VXLC01000013">
    <property type="protein sequence ID" value="KAA8886370.1"/>
    <property type="molecule type" value="Genomic_DNA"/>
</dbReference>
<feature type="chain" id="PRO_5038840176" evidence="1">
    <location>
        <begin position="29"/>
        <end position="92"/>
    </location>
</feature>
<evidence type="ECO:0000313" key="3">
    <source>
        <dbReference type="Proteomes" id="UP000323876"/>
    </source>
</evidence>
<dbReference type="RefSeq" id="WP_150404351.1">
    <property type="nucleotide sequence ID" value="NZ_VXLC01000013.1"/>
</dbReference>
<protein>
    <submittedName>
        <fullName evidence="2">Uncharacterized protein</fullName>
    </submittedName>
</protein>
<dbReference type="AlphaFoldDB" id="A0A5N0EC47"/>
<evidence type="ECO:0000256" key="1">
    <source>
        <dbReference type="SAM" id="SignalP"/>
    </source>
</evidence>
<keyword evidence="1" id="KW-0732">Signal</keyword>
<keyword evidence="3" id="KW-1185">Reference proteome</keyword>
<reference evidence="2 3" key="1">
    <citation type="submission" date="2019-09" db="EMBL/GenBank/DDBJ databases">
        <authorList>
            <person name="Wang X."/>
        </authorList>
    </citation>
    <scope>NUCLEOTIDE SEQUENCE [LARGE SCALE GENOMIC DNA]</scope>
    <source>
        <strain evidence="2 3">CICC 11023</strain>
    </source>
</reference>